<reference evidence="2 3" key="1">
    <citation type="journal article" date="2015" name="Nature">
        <title>rRNA introns, odd ribosomes, and small enigmatic genomes across a large radiation of phyla.</title>
        <authorList>
            <person name="Brown C.T."/>
            <person name="Hug L.A."/>
            <person name="Thomas B.C."/>
            <person name="Sharon I."/>
            <person name="Castelle C.J."/>
            <person name="Singh A."/>
            <person name="Wilkins M.J."/>
            <person name="Williams K.H."/>
            <person name="Banfield J.F."/>
        </authorList>
    </citation>
    <scope>NUCLEOTIDE SEQUENCE [LARGE SCALE GENOMIC DNA]</scope>
</reference>
<gene>
    <name evidence="2" type="ORF">UT11_C0053G0004</name>
</gene>
<feature type="coiled-coil region" evidence="1">
    <location>
        <begin position="13"/>
        <end position="64"/>
    </location>
</feature>
<evidence type="ECO:0000313" key="3">
    <source>
        <dbReference type="Proteomes" id="UP000033934"/>
    </source>
</evidence>
<accession>A0A0G0L8U8</accession>
<dbReference type="EMBL" id="LBVO01000053">
    <property type="protein sequence ID" value="KKQ87427.1"/>
    <property type="molecule type" value="Genomic_DNA"/>
</dbReference>
<organism evidence="2 3">
    <name type="scientific">Berkelbacteria bacterium GW2011_GWA2_38_9</name>
    <dbReference type="NCBI Taxonomy" id="1618334"/>
    <lineage>
        <taxon>Bacteria</taxon>
        <taxon>Candidatus Berkelbacteria</taxon>
    </lineage>
</organism>
<evidence type="ECO:0000313" key="2">
    <source>
        <dbReference type="EMBL" id="KKQ87427.1"/>
    </source>
</evidence>
<sequence length="122" mass="14270">MDSTAISKRITIIEKLKQEKQTTKDMIDDALVNNDEYRKLEMEADALRDDLKSKRSEILALESNEKVVSKMKEIAGDLKEEQEILVEELIEYYRQTQKTEILSNDGKKMKLKFSARLIPLEY</sequence>
<keyword evidence="1" id="KW-0175">Coiled coil</keyword>
<dbReference type="Proteomes" id="UP000033934">
    <property type="component" value="Unassembled WGS sequence"/>
</dbReference>
<name>A0A0G0L8U8_9BACT</name>
<dbReference type="AlphaFoldDB" id="A0A0G0L8U8"/>
<comment type="caution">
    <text evidence="2">The sequence shown here is derived from an EMBL/GenBank/DDBJ whole genome shotgun (WGS) entry which is preliminary data.</text>
</comment>
<proteinExistence type="predicted"/>
<protein>
    <submittedName>
        <fullName evidence="2">Uncharacterized protein</fullName>
    </submittedName>
</protein>
<evidence type="ECO:0000256" key="1">
    <source>
        <dbReference type="SAM" id="Coils"/>
    </source>
</evidence>